<feature type="transmembrane region" description="Helical" evidence="1">
    <location>
        <begin position="6"/>
        <end position="23"/>
    </location>
</feature>
<protein>
    <submittedName>
        <fullName evidence="2">Putative conserved plasma membrane protein</fullName>
    </submittedName>
</protein>
<keyword evidence="1" id="KW-0472">Membrane</keyword>
<sequence length="317" mass="35322">MLRPNAILLVSLYVVLFGSTFITNKYVLTIEKFAYPAIFQSWQVLVAALGFILTSVCCRWQWHKKCLIVTVQYHWKTIPFYTMSIYAGSRALTVLPISVFLAIHNALLLVHCGVDLDMGKQSIFFSSSPKDLIAFTSVAVSSIMLVTTVPRSFGNAMWWMLLHICCTGVIFAVEKISAYCAKTDAFNRQVLYYASSFLLLLPTSYFLGDFYAVQRYPYLASPSFCWTFVASGILGCFLAMVYPSVLNLELVNLNITGLAKVVVSAVSVISFGVPVVPRDYLFWTALSLVAGIFVPRRSTPCADSCTFAQAHHSLEHI</sequence>
<dbReference type="AlphaFoldDB" id="A0A4D5RI32"/>
<accession>A0A4D5RI32</accession>
<reference evidence="2" key="1">
    <citation type="submission" date="2019-04" db="EMBL/GenBank/DDBJ databases">
        <title>An insight into the mialome of Ixodes scapularis.</title>
        <authorList>
            <person name="Ribeiro J.M."/>
            <person name="Mather T.N."/>
            <person name="Karim S."/>
        </authorList>
    </citation>
    <scope>NUCLEOTIDE SEQUENCE</scope>
</reference>
<feature type="transmembrane region" description="Helical" evidence="1">
    <location>
        <begin position="44"/>
        <end position="62"/>
    </location>
</feature>
<feature type="transmembrane region" description="Helical" evidence="1">
    <location>
        <begin position="91"/>
        <end position="111"/>
    </location>
</feature>
<feature type="non-terminal residue" evidence="2">
    <location>
        <position position="317"/>
    </location>
</feature>
<dbReference type="EMBL" id="GHJT01001956">
    <property type="protein sequence ID" value="MOY35927.1"/>
    <property type="molecule type" value="Transcribed_RNA"/>
</dbReference>
<name>A0A4D5RI32_IXOSC</name>
<proteinExistence type="predicted"/>
<keyword evidence="1" id="KW-1133">Transmembrane helix</keyword>
<organism evidence="2">
    <name type="scientific">Ixodes scapularis</name>
    <name type="common">Black-legged tick</name>
    <name type="synonym">Deer tick</name>
    <dbReference type="NCBI Taxonomy" id="6945"/>
    <lineage>
        <taxon>Eukaryota</taxon>
        <taxon>Metazoa</taxon>
        <taxon>Ecdysozoa</taxon>
        <taxon>Arthropoda</taxon>
        <taxon>Chelicerata</taxon>
        <taxon>Arachnida</taxon>
        <taxon>Acari</taxon>
        <taxon>Parasitiformes</taxon>
        <taxon>Ixodida</taxon>
        <taxon>Ixodoidea</taxon>
        <taxon>Ixodidae</taxon>
        <taxon>Ixodinae</taxon>
        <taxon>Ixodes</taxon>
    </lineage>
</organism>
<evidence type="ECO:0000256" key="1">
    <source>
        <dbReference type="SAM" id="Phobius"/>
    </source>
</evidence>
<feature type="transmembrane region" description="Helical" evidence="1">
    <location>
        <begin position="219"/>
        <end position="241"/>
    </location>
</feature>
<feature type="transmembrane region" description="Helical" evidence="1">
    <location>
        <begin position="156"/>
        <end position="178"/>
    </location>
</feature>
<evidence type="ECO:0000313" key="2">
    <source>
        <dbReference type="EMBL" id="MOY35927.1"/>
    </source>
</evidence>
<feature type="transmembrane region" description="Helical" evidence="1">
    <location>
        <begin position="190"/>
        <end position="207"/>
    </location>
</feature>
<keyword evidence="1" id="KW-0812">Transmembrane</keyword>
<dbReference type="OrthoDB" id="417037at2759"/>
<feature type="transmembrane region" description="Helical" evidence="1">
    <location>
        <begin position="253"/>
        <end position="274"/>
    </location>
</feature>
<dbReference type="VEuPathDB" id="VectorBase:ISCP_000217"/>